<gene>
    <name evidence="1" type="ORF">EVA_18429</name>
</gene>
<evidence type="ECO:0000313" key="1">
    <source>
        <dbReference type="EMBL" id="EJW93465.1"/>
    </source>
</evidence>
<accession>J9C0W6</accession>
<protein>
    <submittedName>
        <fullName evidence="1">Uncharacterized protein</fullName>
    </submittedName>
</protein>
<reference evidence="1" key="1">
    <citation type="journal article" date="2012" name="PLoS ONE">
        <title>Gene sets for utilization of primary and secondary nutrition supplies in the distal gut of endangered iberian lynx.</title>
        <authorList>
            <person name="Alcaide M."/>
            <person name="Messina E."/>
            <person name="Richter M."/>
            <person name="Bargiela R."/>
            <person name="Peplies J."/>
            <person name="Huws S.A."/>
            <person name="Newbold C.J."/>
            <person name="Golyshin P.N."/>
            <person name="Simon M.A."/>
            <person name="Lopez G."/>
            <person name="Yakimov M.M."/>
            <person name="Ferrer M."/>
        </authorList>
    </citation>
    <scope>NUCLEOTIDE SEQUENCE</scope>
</reference>
<dbReference type="AlphaFoldDB" id="J9C0W6"/>
<proteinExistence type="predicted"/>
<dbReference type="EMBL" id="AMCI01006957">
    <property type="protein sequence ID" value="EJW93465.1"/>
    <property type="molecule type" value="Genomic_DNA"/>
</dbReference>
<comment type="caution">
    <text evidence="1">The sequence shown here is derived from an EMBL/GenBank/DDBJ whole genome shotgun (WGS) entry which is preliminary data.</text>
</comment>
<sequence length="42" mass="4498">MLVVRIGITRLGCIPHYLIGLFSIPTNQCTSSGSGNHLVTVE</sequence>
<name>J9C0W6_9ZZZZ</name>
<organism evidence="1">
    <name type="scientific">gut metagenome</name>
    <dbReference type="NCBI Taxonomy" id="749906"/>
    <lineage>
        <taxon>unclassified sequences</taxon>
        <taxon>metagenomes</taxon>
        <taxon>organismal metagenomes</taxon>
    </lineage>
</organism>